<evidence type="ECO:0000256" key="1">
    <source>
        <dbReference type="SAM" id="Coils"/>
    </source>
</evidence>
<dbReference type="EMBL" id="ACJN02000003">
    <property type="protein sequence ID" value="EFI33774.1"/>
    <property type="molecule type" value="Genomic_DNA"/>
</dbReference>
<sequence>MLTYLFYISIVLIITFFVVYYLSGIYFNIKKKLRYRKDISYFEQEVQRLEEKYNSPGYFQSLDSQDQKELKDRLQRYRETLTDLKNNPYA</sequence>
<keyword evidence="1" id="KW-0175">Coiled coil</keyword>
<keyword evidence="2" id="KW-1133">Transmembrane helix</keyword>
<accession>D6SSV8</accession>
<keyword evidence="2" id="KW-0472">Membrane</keyword>
<evidence type="ECO:0000313" key="3">
    <source>
        <dbReference type="EMBL" id="EFI33774.1"/>
    </source>
</evidence>
<name>D6SSV8_9BACT</name>
<evidence type="ECO:0000256" key="2">
    <source>
        <dbReference type="SAM" id="Phobius"/>
    </source>
</evidence>
<comment type="caution">
    <text evidence="3">The sequence shown here is derived from an EMBL/GenBank/DDBJ whole genome shotgun (WGS) entry which is preliminary data.</text>
</comment>
<keyword evidence="4" id="KW-1185">Reference proteome</keyword>
<feature type="coiled-coil region" evidence="1">
    <location>
        <begin position="32"/>
        <end position="87"/>
    </location>
</feature>
<organism evidence="3 4">
    <name type="scientific">Desulfonatronospira thiodismutans ASO3-1</name>
    <dbReference type="NCBI Taxonomy" id="555779"/>
    <lineage>
        <taxon>Bacteria</taxon>
        <taxon>Pseudomonadati</taxon>
        <taxon>Thermodesulfobacteriota</taxon>
        <taxon>Desulfovibrionia</taxon>
        <taxon>Desulfovibrionales</taxon>
        <taxon>Desulfonatronovibrionaceae</taxon>
        <taxon>Desulfonatronospira</taxon>
    </lineage>
</organism>
<evidence type="ECO:0000313" key="4">
    <source>
        <dbReference type="Proteomes" id="UP000005496"/>
    </source>
</evidence>
<proteinExistence type="predicted"/>
<feature type="transmembrane region" description="Helical" evidence="2">
    <location>
        <begin position="6"/>
        <end position="27"/>
    </location>
</feature>
<gene>
    <name evidence="3" type="ORF">Dthio_PD1113</name>
</gene>
<reference evidence="3" key="1">
    <citation type="submission" date="2010-05" db="EMBL/GenBank/DDBJ databases">
        <title>The draft genome of Desulfonatronospira thiodismutans ASO3-1.</title>
        <authorList>
            <consortium name="US DOE Joint Genome Institute (JGI-PGF)"/>
            <person name="Lucas S."/>
            <person name="Copeland A."/>
            <person name="Lapidus A."/>
            <person name="Cheng J.-F."/>
            <person name="Bruce D."/>
            <person name="Goodwin L."/>
            <person name="Pitluck S."/>
            <person name="Chertkov O."/>
            <person name="Brettin T."/>
            <person name="Detter J.C."/>
            <person name="Han C."/>
            <person name="Land M.L."/>
            <person name="Hauser L."/>
            <person name="Kyrpides N."/>
            <person name="Mikhailova N."/>
            <person name="Muyzer G."/>
            <person name="Woyke T."/>
        </authorList>
    </citation>
    <scope>NUCLEOTIDE SEQUENCE [LARGE SCALE GENOMIC DNA]</scope>
    <source>
        <strain evidence="3">ASO3-1</strain>
    </source>
</reference>
<dbReference type="Proteomes" id="UP000005496">
    <property type="component" value="Unassembled WGS sequence"/>
</dbReference>
<protein>
    <submittedName>
        <fullName evidence="3">Uncharacterized protein</fullName>
    </submittedName>
</protein>
<dbReference type="AlphaFoldDB" id="D6SSV8"/>
<keyword evidence="2" id="KW-0812">Transmembrane</keyword>